<gene>
    <name evidence="2" type="ORF">KIN20_027989</name>
</gene>
<feature type="region of interest" description="Disordered" evidence="1">
    <location>
        <begin position="1"/>
        <end position="20"/>
    </location>
</feature>
<sequence length="194" mass="21855">MAREPRDQRMERPKLSQKQAEDVRLQLTRVHMSGQKCERKTTLKASRLIHLINGASLLKVLCTDEKIFMAKPFHDPQNRRQLPKMGQQKLAVANHGPHSCSGLCDGLGQHLRHRKDPRWSSSTGTSTSALPAISSRFYGTCWSLRLLNTLAPMDSRFTRLLRQEHLSVKLVGSQPSGLRVVHNETKSCSLAKLA</sequence>
<dbReference type="AlphaFoldDB" id="A0AAD5R030"/>
<proteinExistence type="predicted"/>
<organism evidence="2 3">
    <name type="scientific">Parelaphostrongylus tenuis</name>
    <name type="common">Meningeal worm</name>
    <dbReference type="NCBI Taxonomy" id="148309"/>
    <lineage>
        <taxon>Eukaryota</taxon>
        <taxon>Metazoa</taxon>
        <taxon>Ecdysozoa</taxon>
        <taxon>Nematoda</taxon>
        <taxon>Chromadorea</taxon>
        <taxon>Rhabditida</taxon>
        <taxon>Rhabditina</taxon>
        <taxon>Rhabditomorpha</taxon>
        <taxon>Strongyloidea</taxon>
        <taxon>Metastrongylidae</taxon>
        <taxon>Parelaphostrongylus</taxon>
    </lineage>
</organism>
<evidence type="ECO:0000313" key="2">
    <source>
        <dbReference type="EMBL" id="KAJ1367135.1"/>
    </source>
</evidence>
<protein>
    <submittedName>
        <fullName evidence="2">Uncharacterized protein</fullName>
    </submittedName>
</protein>
<name>A0AAD5R030_PARTN</name>
<dbReference type="EMBL" id="JAHQIW010005787">
    <property type="protein sequence ID" value="KAJ1367135.1"/>
    <property type="molecule type" value="Genomic_DNA"/>
</dbReference>
<evidence type="ECO:0000313" key="3">
    <source>
        <dbReference type="Proteomes" id="UP001196413"/>
    </source>
</evidence>
<evidence type="ECO:0000256" key="1">
    <source>
        <dbReference type="SAM" id="MobiDB-lite"/>
    </source>
</evidence>
<keyword evidence="3" id="KW-1185">Reference proteome</keyword>
<reference evidence="2" key="1">
    <citation type="submission" date="2021-06" db="EMBL/GenBank/DDBJ databases">
        <title>Parelaphostrongylus tenuis whole genome reference sequence.</title>
        <authorList>
            <person name="Garwood T.J."/>
            <person name="Larsen P.A."/>
            <person name="Fountain-Jones N.M."/>
            <person name="Garbe J.R."/>
            <person name="Macchietto M.G."/>
            <person name="Kania S.A."/>
            <person name="Gerhold R.W."/>
            <person name="Richards J.E."/>
            <person name="Wolf T.M."/>
        </authorList>
    </citation>
    <scope>NUCLEOTIDE SEQUENCE</scope>
    <source>
        <strain evidence="2">MNPRO001-30</strain>
        <tissue evidence="2">Meninges</tissue>
    </source>
</reference>
<comment type="caution">
    <text evidence="2">The sequence shown here is derived from an EMBL/GenBank/DDBJ whole genome shotgun (WGS) entry which is preliminary data.</text>
</comment>
<dbReference type="Proteomes" id="UP001196413">
    <property type="component" value="Unassembled WGS sequence"/>
</dbReference>
<accession>A0AAD5R030</accession>